<accession>A0A9D2J4V6</accession>
<evidence type="ECO:0000313" key="1">
    <source>
        <dbReference type="EMBL" id="HIZ36247.1"/>
    </source>
</evidence>
<protein>
    <recommendedName>
        <fullName evidence="3">Type IV toxin-antitoxin system AbiEi family antitoxin domain-containing protein</fullName>
    </recommendedName>
</protein>
<proteinExistence type="predicted"/>
<dbReference type="Proteomes" id="UP000824037">
    <property type="component" value="Unassembled WGS sequence"/>
</dbReference>
<organism evidence="1 2">
    <name type="scientific">Candidatus Ruania gallistercoris</name>
    <dbReference type="NCBI Taxonomy" id="2838746"/>
    <lineage>
        <taxon>Bacteria</taxon>
        <taxon>Bacillati</taxon>
        <taxon>Actinomycetota</taxon>
        <taxon>Actinomycetes</taxon>
        <taxon>Micrococcales</taxon>
        <taxon>Ruaniaceae</taxon>
        <taxon>Ruania</taxon>
    </lineage>
</organism>
<gene>
    <name evidence="1" type="ORF">H9815_10740</name>
</gene>
<reference evidence="1" key="2">
    <citation type="submission" date="2021-04" db="EMBL/GenBank/DDBJ databases">
        <authorList>
            <person name="Gilroy R."/>
        </authorList>
    </citation>
    <scope>NUCLEOTIDE SEQUENCE</scope>
    <source>
        <strain evidence="1">ChiGjej4B4-7305</strain>
    </source>
</reference>
<name>A0A9D2J4V6_9MICO</name>
<evidence type="ECO:0008006" key="3">
    <source>
        <dbReference type="Google" id="ProtNLM"/>
    </source>
</evidence>
<sequence>MDHHANTAERLLDRDGLLTHADAVATGQRELLRTFYRTGALERIAAGVYAAPRGKEPATPQDHAERYRRRVAAAARRMPQRVFTSYSAAALLQLPIVAPWPEDIYILSGGRTGSRRPGVREIANRSAAPVGVVAGIRVTAPEHTLLQLARHASLPAALVATDAALLCRPWKEGEEPTLTVDQLHSEHARLLPYHGSRRAAAVLARATSLADGPLETLSRFVIDELGFAAPELQTRFWLPGLHRYV</sequence>
<dbReference type="EMBL" id="DXBY01000182">
    <property type="protein sequence ID" value="HIZ36247.1"/>
    <property type="molecule type" value="Genomic_DNA"/>
</dbReference>
<evidence type="ECO:0000313" key="2">
    <source>
        <dbReference type="Proteomes" id="UP000824037"/>
    </source>
</evidence>
<feature type="non-terminal residue" evidence="1">
    <location>
        <position position="245"/>
    </location>
</feature>
<comment type="caution">
    <text evidence="1">The sequence shown here is derived from an EMBL/GenBank/DDBJ whole genome shotgun (WGS) entry which is preliminary data.</text>
</comment>
<reference evidence="1" key="1">
    <citation type="journal article" date="2021" name="PeerJ">
        <title>Extensive microbial diversity within the chicken gut microbiome revealed by metagenomics and culture.</title>
        <authorList>
            <person name="Gilroy R."/>
            <person name="Ravi A."/>
            <person name="Getino M."/>
            <person name="Pursley I."/>
            <person name="Horton D.L."/>
            <person name="Alikhan N.F."/>
            <person name="Baker D."/>
            <person name="Gharbi K."/>
            <person name="Hall N."/>
            <person name="Watson M."/>
            <person name="Adriaenssens E.M."/>
            <person name="Foster-Nyarko E."/>
            <person name="Jarju S."/>
            <person name="Secka A."/>
            <person name="Antonio M."/>
            <person name="Oren A."/>
            <person name="Chaudhuri R.R."/>
            <person name="La Ragione R."/>
            <person name="Hildebrand F."/>
            <person name="Pallen M.J."/>
        </authorList>
    </citation>
    <scope>NUCLEOTIDE SEQUENCE</scope>
    <source>
        <strain evidence="1">ChiGjej4B4-7305</strain>
    </source>
</reference>
<dbReference type="AlphaFoldDB" id="A0A9D2J4V6"/>